<dbReference type="InterPro" id="IPR023296">
    <property type="entry name" value="Glyco_hydro_beta-prop_sf"/>
</dbReference>
<dbReference type="Pfam" id="PF06439">
    <property type="entry name" value="3keto-disac_hyd"/>
    <property type="match status" value="1"/>
</dbReference>
<organism evidence="9 10">
    <name type="scientific">Trichoderma guizhouense</name>
    <dbReference type="NCBI Taxonomy" id="1491466"/>
    <lineage>
        <taxon>Eukaryota</taxon>
        <taxon>Fungi</taxon>
        <taxon>Dikarya</taxon>
        <taxon>Ascomycota</taxon>
        <taxon>Pezizomycotina</taxon>
        <taxon>Sordariomycetes</taxon>
        <taxon>Hypocreomycetidae</taxon>
        <taxon>Hypocreales</taxon>
        <taxon>Hypocreaceae</taxon>
        <taxon>Trichoderma</taxon>
    </lineage>
</organism>
<evidence type="ECO:0000313" key="10">
    <source>
        <dbReference type="Proteomes" id="UP000191004"/>
    </source>
</evidence>
<dbReference type="InterPro" id="IPR006710">
    <property type="entry name" value="Glyco_hydro_43"/>
</dbReference>
<dbReference type="CDD" id="cd18827">
    <property type="entry name" value="GH43_XlnD-like"/>
    <property type="match status" value="1"/>
</dbReference>
<dbReference type="OrthoDB" id="5211809at2759"/>
<evidence type="ECO:0000256" key="3">
    <source>
        <dbReference type="ARBA" id="ARBA00023277"/>
    </source>
</evidence>
<dbReference type="Proteomes" id="UP000191004">
    <property type="component" value="Unassembled WGS sequence"/>
</dbReference>
<keyword evidence="2 6" id="KW-0378">Hydrolase</keyword>
<keyword evidence="3" id="KW-0119">Carbohydrate metabolism</keyword>
<sequence>MQSRSVQALLVTLWSSSSCLAATSKTPDFATSEAGNPFVDGWYADPDTQFYNGEYWVYPTASRPYDEQTYLDAFSSPDLVHWTKHSTILTADDFTWAHRAVWAPAPVYRNGTYHLYFGANDIQSDSELGGIGVGVAEKPEGPYRDPLGHPLIDAYHNGAQPIDQDVFVDDDGQAYIYYGGHSHANVAKLNDDMISLGTFDDGTTFKEITPENYVEGPQMLKRNGIYYLFWSEGGWGGPDYAVSYGMSSSPLGPFDRIAKILQQDEAVATGSGHNAVIQVPNTDIYYMLYHRHPLGSTDGNDRHLAYDRLYFNDDDTIEPVKMLVHDNFEDGNMIGWETNGGDWDAETNALRGNASSGGLALLNTNFSDFIYEADVKISKKGNSNCVGYAGLFFRVSGPSSDDDSYKGYYAVISTSGSLVLGRTDATKVIVLGREEVGIEPAEQHRLKVTADGSSIHVELKGERHTVISVKDDVYKSGMDGVRVFGIEAEFDNVNITRISSS</sequence>
<evidence type="ECO:0000256" key="2">
    <source>
        <dbReference type="ARBA" id="ARBA00022801"/>
    </source>
</evidence>
<feature type="signal peptide" evidence="7">
    <location>
        <begin position="1"/>
        <end position="21"/>
    </location>
</feature>
<dbReference type="InterPro" id="IPR010496">
    <property type="entry name" value="AL/BT2_dom"/>
</dbReference>
<accession>A0A1T3CSJ9</accession>
<evidence type="ECO:0000259" key="8">
    <source>
        <dbReference type="Pfam" id="PF06439"/>
    </source>
</evidence>
<dbReference type="Gene3D" id="2.60.120.560">
    <property type="entry name" value="Exo-inulinase, domain 1"/>
    <property type="match status" value="1"/>
</dbReference>
<comment type="similarity">
    <text evidence="1 6">Belongs to the glycosyl hydrolase 43 family.</text>
</comment>
<feature type="site" description="Important for catalytic activity, responsible for pKa modulation of the active site Glu and correct orientation of both the proton donor and substrate" evidence="5">
    <location>
        <position position="163"/>
    </location>
</feature>
<dbReference type="GO" id="GO:0004553">
    <property type="term" value="F:hydrolase activity, hydrolyzing O-glycosyl compounds"/>
    <property type="evidence" value="ECO:0007669"/>
    <property type="project" value="InterPro"/>
</dbReference>
<dbReference type="GO" id="GO:0005975">
    <property type="term" value="P:carbohydrate metabolic process"/>
    <property type="evidence" value="ECO:0007669"/>
    <property type="project" value="InterPro"/>
</dbReference>
<reference evidence="9 10" key="1">
    <citation type="submission" date="2016-04" db="EMBL/GenBank/DDBJ databases">
        <title>Multiple horizontal gene transfer events from other fungi enriched the ability of the initially mycotrophic fungus Trichoderma (Ascomycota) to feed on dead plant biomass.</title>
        <authorList>
            <person name="Atanasova L."/>
            <person name="Chenthamara K."/>
            <person name="Zhang J."/>
            <person name="Grujic M."/>
            <person name="Henrissat B."/>
            <person name="Kuo A."/>
            <person name="Aertz A."/>
            <person name="Salamov A."/>
            <person name="Lipzen A."/>
            <person name="Labutti K."/>
            <person name="Barry K."/>
            <person name="Miao Y."/>
            <person name="Rahimi M.J."/>
            <person name="Shen Q."/>
            <person name="Grigoriev I.V."/>
            <person name="Kubicek C.P."/>
            <person name="Druzhinina I.S."/>
        </authorList>
    </citation>
    <scope>NUCLEOTIDE SEQUENCE [LARGE SCALE GENOMIC DNA]</scope>
    <source>
        <strain evidence="9 10">NJAU 4742</strain>
    </source>
</reference>
<dbReference type="AlphaFoldDB" id="A0A1T3CSJ9"/>
<dbReference type="SUPFAM" id="SSF75005">
    <property type="entry name" value="Arabinanase/levansucrase/invertase"/>
    <property type="match status" value="1"/>
</dbReference>
<evidence type="ECO:0000256" key="1">
    <source>
        <dbReference type="ARBA" id="ARBA00009865"/>
    </source>
</evidence>
<dbReference type="PANTHER" id="PTHR43772:SF2">
    <property type="entry name" value="PUTATIVE (AFU_ORTHOLOGUE AFUA_2G04480)-RELATED"/>
    <property type="match status" value="1"/>
</dbReference>
<protein>
    <submittedName>
        <fullName evidence="9">GH43 xylosidase/arabinosidase</fullName>
    </submittedName>
</protein>
<dbReference type="PANTHER" id="PTHR43772">
    <property type="entry name" value="ENDO-1,4-BETA-XYLANASE"/>
    <property type="match status" value="1"/>
</dbReference>
<evidence type="ECO:0000313" key="9">
    <source>
        <dbReference type="EMBL" id="OPB44077.1"/>
    </source>
</evidence>
<dbReference type="InterPro" id="IPR052176">
    <property type="entry name" value="Glycosyl_Hydrlase_43_Enz"/>
</dbReference>
<keyword evidence="4 6" id="KW-0326">Glycosidase</keyword>
<keyword evidence="7" id="KW-0732">Signal</keyword>
<dbReference type="EMBL" id="LVVK01000007">
    <property type="protein sequence ID" value="OPB44077.1"/>
    <property type="molecule type" value="Genomic_DNA"/>
</dbReference>
<evidence type="ECO:0000256" key="6">
    <source>
        <dbReference type="RuleBase" id="RU361187"/>
    </source>
</evidence>
<evidence type="ECO:0000256" key="4">
    <source>
        <dbReference type="ARBA" id="ARBA00023295"/>
    </source>
</evidence>
<feature type="chain" id="PRO_5013046488" evidence="7">
    <location>
        <begin position="22"/>
        <end position="501"/>
    </location>
</feature>
<evidence type="ECO:0000256" key="7">
    <source>
        <dbReference type="SAM" id="SignalP"/>
    </source>
</evidence>
<gene>
    <name evidence="9" type="ORF">A0O28_0023950</name>
</gene>
<dbReference type="Pfam" id="PF04616">
    <property type="entry name" value="Glyco_hydro_43"/>
    <property type="match status" value="1"/>
</dbReference>
<proteinExistence type="inferred from homology"/>
<comment type="caution">
    <text evidence="9">The sequence shown here is derived from an EMBL/GenBank/DDBJ whole genome shotgun (WGS) entry which is preliminary data.</text>
</comment>
<feature type="domain" description="3-keto-alpha-glucoside-1,2-lyase/3-keto-2-hydroxy-glucal hydratase" evidence="8">
    <location>
        <begin position="328"/>
        <end position="495"/>
    </location>
</feature>
<dbReference type="Gene3D" id="2.115.10.20">
    <property type="entry name" value="Glycosyl hydrolase domain, family 43"/>
    <property type="match status" value="1"/>
</dbReference>
<keyword evidence="10" id="KW-1185">Reference proteome</keyword>
<name>A0A1T3CSJ9_9HYPO</name>
<dbReference type="PROSITE" id="PS51257">
    <property type="entry name" value="PROKAR_LIPOPROTEIN"/>
    <property type="match status" value="1"/>
</dbReference>
<evidence type="ECO:0000256" key="5">
    <source>
        <dbReference type="PIRSR" id="PIRSR606710-2"/>
    </source>
</evidence>